<protein>
    <submittedName>
        <fullName evidence="8">Transcriptional regulator</fullName>
    </submittedName>
</protein>
<dbReference type="Pfam" id="PF00486">
    <property type="entry name" value="Trans_reg_C"/>
    <property type="match status" value="1"/>
</dbReference>
<keyword evidence="5" id="KW-0804">Transcription</keyword>
<evidence type="ECO:0000256" key="6">
    <source>
        <dbReference type="PROSITE-ProRule" id="PRU01091"/>
    </source>
</evidence>
<dbReference type="InterPro" id="IPR001867">
    <property type="entry name" value="OmpR/PhoB-type_DNA-bd"/>
</dbReference>
<evidence type="ECO:0000256" key="2">
    <source>
        <dbReference type="ARBA" id="ARBA00023012"/>
    </source>
</evidence>
<keyword evidence="2" id="KW-0902">Two-component regulatory system</keyword>
<dbReference type="PROSITE" id="PS51755">
    <property type="entry name" value="OMPR_PHOB"/>
    <property type="match status" value="1"/>
</dbReference>
<proteinExistence type="predicted"/>
<sequence length="242" mass="26472">MPSVERPNGSMNESPVPFPEGAFCETTKRIVVISPFPALLQGLVSELMARCYDVLTFHNAKEPILPLLQNDLIVVDRTWGTEEDGTIAEAATSERLYLIGERTPSPVPAGHTLAWPAALETAIARIESLAGQSNPPAPAETASDRLRFKDVEMDLKRMTVLRRGAKIDLTKTEFDLLRVLLSSDGGVLTRQAIMEAIWGDGYFGGSNSVDVHIKSLRQKLGDDPKSPVYIATVRGVGYRIVE</sequence>
<reference evidence="8 9" key="1">
    <citation type="submission" date="2020-01" db="EMBL/GenBank/DDBJ databases">
        <title>Paenibacillus soybeanensis sp. nov. isolated from the nodules of soybean (Glycine max(L.) Merr).</title>
        <authorList>
            <person name="Wang H."/>
        </authorList>
    </citation>
    <scope>NUCLEOTIDE SEQUENCE [LARGE SCALE GENOMIC DNA]</scope>
    <source>
        <strain evidence="8 9">T1</strain>
    </source>
</reference>
<evidence type="ECO:0000313" key="8">
    <source>
        <dbReference type="EMBL" id="NBD22320.1"/>
    </source>
</evidence>
<accession>A0ABW9XI80</accession>
<gene>
    <name evidence="8" type="ORF">GT019_00390</name>
</gene>
<keyword evidence="1" id="KW-0597">Phosphoprotein</keyword>
<dbReference type="SUPFAM" id="SSF46894">
    <property type="entry name" value="C-terminal effector domain of the bipartite response regulators"/>
    <property type="match status" value="1"/>
</dbReference>
<dbReference type="CDD" id="cd00383">
    <property type="entry name" value="trans_reg_C"/>
    <property type="match status" value="1"/>
</dbReference>
<feature type="DNA-binding region" description="OmpR/PhoB-type" evidence="6">
    <location>
        <begin position="143"/>
        <end position="242"/>
    </location>
</feature>
<dbReference type="Gene3D" id="1.10.10.10">
    <property type="entry name" value="Winged helix-like DNA-binding domain superfamily/Winged helix DNA-binding domain"/>
    <property type="match status" value="1"/>
</dbReference>
<name>A0ABW9XI80_9BACL</name>
<evidence type="ECO:0000256" key="1">
    <source>
        <dbReference type="ARBA" id="ARBA00022553"/>
    </source>
</evidence>
<dbReference type="Proteomes" id="UP000665561">
    <property type="component" value="Unassembled WGS sequence"/>
</dbReference>
<evidence type="ECO:0000256" key="5">
    <source>
        <dbReference type="ARBA" id="ARBA00023163"/>
    </source>
</evidence>
<keyword evidence="9" id="KW-1185">Reference proteome</keyword>
<keyword evidence="4 6" id="KW-0238">DNA-binding</keyword>
<organism evidence="8 9">
    <name type="scientific">Paenibacillus glycinis</name>
    <dbReference type="NCBI Taxonomy" id="2697035"/>
    <lineage>
        <taxon>Bacteria</taxon>
        <taxon>Bacillati</taxon>
        <taxon>Bacillota</taxon>
        <taxon>Bacilli</taxon>
        <taxon>Bacillales</taxon>
        <taxon>Paenibacillaceae</taxon>
        <taxon>Paenibacillus</taxon>
    </lineage>
</organism>
<dbReference type="SMART" id="SM00862">
    <property type="entry name" value="Trans_reg_C"/>
    <property type="match status" value="1"/>
</dbReference>
<evidence type="ECO:0000256" key="4">
    <source>
        <dbReference type="ARBA" id="ARBA00023125"/>
    </source>
</evidence>
<dbReference type="PANTHER" id="PTHR48111">
    <property type="entry name" value="REGULATOR OF RPOS"/>
    <property type="match status" value="1"/>
</dbReference>
<dbReference type="RefSeq" id="WP_161740089.1">
    <property type="nucleotide sequence ID" value="NZ_JAAAMV010000001.1"/>
</dbReference>
<dbReference type="InterPro" id="IPR016032">
    <property type="entry name" value="Sig_transdc_resp-reg_C-effctor"/>
</dbReference>
<keyword evidence="3" id="KW-0805">Transcription regulation</keyword>
<dbReference type="EMBL" id="JAAAMV010000001">
    <property type="protein sequence ID" value="NBD22320.1"/>
    <property type="molecule type" value="Genomic_DNA"/>
</dbReference>
<feature type="domain" description="OmpR/PhoB-type" evidence="7">
    <location>
        <begin position="143"/>
        <end position="242"/>
    </location>
</feature>
<dbReference type="InterPro" id="IPR036388">
    <property type="entry name" value="WH-like_DNA-bd_sf"/>
</dbReference>
<evidence type="ECO:0000256" key="3">
    <source>
        <dbReference type="ARBA" id="ARBA00023015"/>
    </source>
</evidence>
<dbReference type="InterPro" id="IPR039420">
    <property type="entry name" value="WalR-like"/>
</dbReference>
<dbReference type="PANTHER" id="PTHR48111:SF1">
    <property type="entry name" value="TWO-COMPONENT RESPONSE REGULATOR ORR33"/>
    <property type="match status" value="1"/>
</dbReference>
<evidence type="ECO:0000313" key="9">
    <source>
        <dbReference type="Proteomes" id="UP000665561"/>
    </source>
</evidence>
<evidence type="ECO:0000259" key="7">
    <source>
        <dbReference type="PROSITE" id="PS51755"/>
    </source>
</evidence>
<comment type="caution">
    <text evidence="8">The sequence shown here is derived from an EMBL/GenBank/DDBJ whole genome shotgun (WGS) entry which is preliminary data.</text>
</comment>